<gene>
    <name evidence="1" type="ORF">ACCO45_004055</name>
</gene>
<dbReference type="Proteomes" id="UP001638806">
    <property type="component" value="Unassembled WGS sequence"/>
</dbReference>
<evidence type="ECO:0000313" key="1">
    <source>
        <dbReference type="EMBL" id="KAL3962532.1"/>
    </source>
</evidence>
<evidence type="ECO:0000313" key="2">
    <source>
        <dbReference type="Proteomes" id="UP001638806"/>
    </source>
</evidence>
<comment type="caution">
    <text evidence="1">The sequence shown here is derived from an EMBL/GenBank/DDBJ whole genome shotgun (WGS) entry which is preliminary data.</text>
</comment>
<sequence length="410" mass="44634">MRSCEIWAGALAADVPRPPRTTRPAASITETRARSWGACRRGRGSAPAFLPRRYVLLSLLTAGHDRWPAAAVRRHLVSSSCLLGTRRWHRNAASWQAKRKEHRFDEAPWCYRLRMRSRTSEQARQELHLQPDTRGVGGAHHTALSASRLPSSLLSRNAGLAAACPLHQAAEFLGASRFFGHFQKVDAPLPQAAGNGSTKTNGKAPLLFNDTATPRIHGTEHGPPAHAAPQHPRRAPASNTGLIDIDPDAEANLAEVMWTVDFSLPPGLQRRGLCVLIQQCITRTDYMAGSLLETCALAHPRGSIRWQRETRRLALRRASQPGRLGDARRRELELDGTAASRDNQSTGNAAMRIARSDAISPRSPSPVSPSPHGQRRHCLVAKLVPKTLMAPASLAPGPPRIAPCRSGVGQ</sequence>
<keyword evidence="2" id="KW-1185">Reference proteome</keyword>
<protein>
    <submittedName>
        <fullName evidence="1">Uncharacterized protein</fullName>
    </submittedName>
</protein>
<dbReference type="EMBL" id="JBGNUJ010000003">
    <property type="protein sequence ID" value="KAL3962532.1"/>
    <property type="molecule type" value="Genomic_DNA"/>
</dbReference>
<name>A0ACC4E2L5_PURLI</name>
<accession>A0ACC4E2L5</accession>
<organism evidence="1 2">
    <name type="scientific">Purpureocillium lilacinum</name>
    <name type="common">Paecilomyces lilacinus</name>
    <dbReference type="NCBI Taxonomy" id="33203"/>
    <lineage>
        <taxon>Eukaryota</taxon>
        <taxon>Fungi</taxon>
        <taxon>Dikarya</taxon>
        <taxon>Ascomycota</taxon>
        <taxon>Pezizomycotina</taxon>
        <taxon>Sordariomycetes</taxon>
        <taxon>Hypocreomycetidae</taxon>
        <taxon>Hypocreales</taxon>
        <taxon>Ophiocordycipitaceae</taxon>
        <taxon>Purpureocillium</taxon>
    </lineage>
</organism>
<reference evidence="1" key="1">
    <citation type="submission" date="2024-12" db="EMBL/GenBank/DDBJ databases">
        <title>Comparative genomics and development of molecular markers within Purpureocillium lilacinum and among Purpureocillium species.</title>
        <authorList>
            <person name="Yeh Z.-Y."/>
            <person name="Ni N.-T."/>
            <person name="Lo P.-H."/>
            <person name="Mushyakhwo K."/>
            <person name="Lin C.-F."/>
            <person name="Nai Y.-S."/>
        </authorList>
    </citation>
    <scope>NUCLEOTIDE SEQUENCE</scope>
    <source>
        <strain evidence="1">NCHU-NPUST-175</strain>
    </source>
</reference>
<proteinExistence type="predicted"/>